<evidence type="ECO:0000313" key="10">
    <source>
        <dbReference type="Proteomes" id="UP001143474"/>
    </source>
</evidence>
<organism evidence="9 10">
    <name type="scientific">Streptosporangium carneum</name>
    <dbReference type="NCBI Taxonomy" id="47481"/>
    <lineage>
        <taxon>Bacteria</taxon>
        <taxon>Bacillati</taxon>
        <taxon>Actinomycetota</taxon>
        <taxon>Actinomycetes</taxon>
        <taxon>Streptosporangiales</taxon>
        <taxon>Streptosporangiaceae</taxon>
        <taxon>Streptosporangium</taxon>
    </lineage>
</organism>
<dbReference type="Pfam" id="PF02770">
    <property type="entry name" value="Acyl-CoA_dh_M"/>
    <property type="match status" value="1"/>
</dbReference>
<dbReference type="Proteomes" id="UP001143474">
    <property type="component" value="Unassembled WGS sequence"/>
</dbReference>
<evidence type="ECO:0000259" key="6">
    <source>
        <dbReference type="Pfam" id="PF00441"/>
    </source>
</evidence>
<dbReference type="Pfam" id="PF02771">
    <property type="entry name" value="Acyl-CoA_dh_N"/>
    <property type="match status" value="2"/>
</dbReference>
<dbReference type="InterPro" id="IPR006091">
    <property type="entry name" value="Acyl-CoA_Oxase/DH_mid-dom"/>
</dbReference>
<feature type="domain" description="Acyl-CoA dehydrogenase/oxidase C-terminal" evidence="6">
    <location>
        <begin position="232"/>
        <end position="356"/>
    </location>
</feature>
<feature type="domain" description="Acyl-CoA dehydrogenase/oxidase N-terminal" evidence="8">
    <location>
        <begin position="6"/>
        <end position="104"/>
    </location>
</feature>
<dbReference type="GO" id="GO:0016627">
    <property type="term" value="F:oxidoreductase activity, acting on the CH-CH group of donors"/>
    <property type="evidence" value="ECO:0007669"/>
    <property type="project" value="InterPro"/>
</dbReference>
<evidence type="ECO:0000256" key="5">
    <source>
        <dbReference type="ARBA" id="ARBA00023002"/>
    </source>
</evidence>
<reference evidence="9" key="1">
    <citation type="journal article" date="2014" name="Int. J. Syst. Evol. Microbiol.">
        <title>Complete genome sequence of Corynebacterium casei LMG S-19264T (=DSM 44701T), isolated from a smear-ripened cheese.</title>
        <authorList>
            <consortium name="US DOE Joint Genome Institute (JGI-PGF)"/>
            <person name="Walter F."/>
            <person name="Albersmeier A."/>
            <person name="Kalinowski J."/>
            <person name="Ruckert C."/>
        </authorList>
    </citation>
    <scope>NUCLEOTIDE SEQUENCE</scope>
    <source>
        <strain evidence="9">VKM Ac-2007</strain>
    </source>
</reference>
<dbReference type="InterPro" id="IPR052161">
    <property type="entry name" value="Mycobact_Acyl-CoA_DH"/>
</dbReference>
<dbReference type="SUPFAM" id="SSF47203">
    <property type="entry name" value="Acyl-CoA dehydrogenase C-terminal domain-like"/>
    <property type="match status" value="2"/>
</dbReference>
<protein>
    <submittedName>
        <fullName evidence="9">Acyl-CoA dehydrogenase</fullName>
    </submittedName>
</protein>
<dbReference type="GO" id="GO:0005886">
    <property type="term" value="C:plasma membrane"/>
    <property type="evidence" value="ECO:0007669"/>
    <property type="project" value="TreeGrafter"/>
</dbReference>
<dbReference type="Gene3D" id="2.40.110.10">
    <property type="entry name" value="Butyryl-CoA Dehydrogenase, subunit A, domain 2"/>
    <property type="match status" value="1"/>
</dbReference>
<dbReference type="FunFam" id="2.40.110.10:FF:000011">
    <property type="entry name" value="Acyl-CoA dehydrogenase FadE34"/>
    <property type="match status" value="1"/>
</dbReference>
<name>A0A9W6I5X8_9ACTN</name>
<dbReference type="InterPro" id="IPR013786">
    <property type="entry name" value="AcylCoA_DH/ox_N"/>
</dbReference>
<sequence>MPLPLNDEHRDLAASVAAFARRTAPVEATRARFAEYAAGGRPDSWDALLPLGLHCLHLPEEYGGGGAGLPELAVVVEQLGKALFPGPYLPTVLASAVVASAGTDGEAGRGSRNPAGELLTAFAEGATGALVAGRGLSAARSGDGWTVSGTTGPVLGLPGAEIVIARADVEGRPGESLWFRLAEGPSAAVDAADGTDLTRSVGRLGLDAHRVEEERTLRGLTPARVDLTVNALLAAEASGITDWCLDTAVEHARNRVQFGRPVGAFQAVQHKAAMMLVRSEIACAAAWDAARAAGQPPLQQELAAAQAALTALPLAVDTALECVTVLGGIGFTWEHDAHLYWRRAISVASAAGAEEGWATRLGEAALKGRRDFSFVGEDDLAELRTQVGNTLEEVLALAEDEVTSSGWAMGRGGPRRALLAEAGLVAPHYPPPYGLGAGPAEQAVIGEEFARRGLNQPTTVIGEWVLPTLLVHGTVAQQERFIGPTLRGEVIWCQLFSEPGAGSDLAGLSTKARKVPGGWSLSGQKVWNSLAHEADWGVCLARTDSDVPKHQGLSYFLVDMRSAGVDVRPLRQATGLSEFNEVFLDDVFVPDECLVAEPGHGWRLAVTTLSNERLSMGSTKLHHGSADRIRRLLETGGHDAGRQETVRALGRGTAREIALSALNLRSVLARMSNLDVGAEISVLKVYNTLAQREGSRELLRLLGPLGCVVDPDADHVIDHIGLPAVLFGGGTIEIQLNVIAQRVLGLPR</sequence>
<dbReference type="GO" id="GO:0050660">
    <property type="term" value="F:flavin adenine dinucleotide binding"/>
    <property type="evidence" value="ECO:0007669"/>
    <property type="project" value="InterPro"/>
</dbReference>
<dbReference type="Gene3D" id="1.10.540.10">
    <property type="entry name" value="Acyl-CoA dehydrogenase/oxidase, N-terminal domain"/>
    <property type="match status" value="2"/>
</dbReference>
<keyword evidence="5" id="KW-0560">Oxidoreductase</keyword>
<evidence type="ECO:0000256" key="3">
    <source>
        <dbReference type="ARBA" id="ARBA00022630"/>
    </source>
</evidence>
<evidence type="ECO:0000256" key="1">
    <source>
        <dbReference type="ARBA" id="ARBA00001974"/>
    </source>
</evidence>
<keyword evidence="4" id="KW-0274">FAD</keyword>
<feature type="domain" description="Acyl-CoA dehydrogenase/oxidase C-terminal" evidence="6">
    <location>
        <begin position="599"/>
        <end position="744"/>
    </location>
</feature>
<feature type="domain" description="Acyl-CoA dehydrogenase/oxidase N-terminal" evidence="8">
    <location>
        <begin position="379"/>
        <end position="489"/>
    </location>
</feature>
<comment type="similarity">
    <text evidence="2">Belongs to the acyl-CoA dehydrogenase family.</text>
</comment>
<evidence type="ECO:0000313" key="9">
    <source>
        <dbReference type="EMBL" id="GLK12616.1"/>
    </source>
</evidence>
<proteinExistence type="inferred from homology"/>
<dbReference type="InterPro" id="IPR037069">
    <property type="entry name" value="AcylCoA_DH/ox_N_sf"/>
</dbReference>
<dbReference type="PANTHER" id="PTHR43292:SF4">
    <property type="entry name" value="ACYL-COA DEHYDROGENASE FADE34"/>
    <property type="match status" value="1"/>
</dbReference>
<gene>
    <name evidence="9" type="ORF">GCM10017600_60260</name>
</gene>
<dbReference type="RefSeq" id="WP_271220937.1">
    <property type="nucleotide sequence ID" value="NZ_BAAAVD010000037.1"/>
</dbReference>
<dbReference type="Pfam" id="PF00441">
    <property type="entry name" value="Acyl-CoA_dh_1"/>
    <property type="match status" value="2"/>
</dbReference>
<evidence type="ECO:0000256" key="4">
    <source>
        <dbReference type="ARBA" id="ARBA00022827"/>
    </source>
</evidence>
<dbReference type="InterPro" id="IPR046373">
    <property type="entry name" value="Acyl-CoA_Oxase/DH_mid-dom_sf"/>
</dbReference>
<dbReference type="InterPro" id="IPR036250">
    <property type="entry name" value="AcylCo_DH-like_C"/>
</dbReference>
<keyword evidence="10" id="KW-1185">Reference proteome</keyword>
<dbReference type="Gene3D" id="1.20.140.10">
    <property type="entry name" value="Butyryl-CoA Dehydrogenase, subunit A, domain 3"/>
    <property type="match status" value="2"/>
</dbReference>
<comment type="caution">
    <text evidence="9">The sequence shown here is derived from an EMBL/GenBank/DDBJ whole genome shotgun (WGS) entry which is preliminary data.</text>
</comment>
<dbReference type="AlphaFoldDB" id="A0A9W6I5X8"/>
<dbReference type="InterPro" id="IPR009075">
    <property type="entry name" value="AcylCo_DH/oxidase_C"/>
</dbReference>
<evidence type="ECO:0000259" key="8">
    <source>
        <dbReference type="Pfam" id="PF02771"/>
    </source>
</evidence>
<feature type="domain" description="Acyl-CoA oxidase/dehydrogenase middle" evidence="7">
    <location>
        <begin position="493"/>
        <end position="587"/>
    </location>
</feature>
<reference evidence="9" key="2">
    <citation type="submission" date="2023-01" db="EMBL/GenBank/DDBJ databases">
        <authorList>
            <person name="Sun Q."/>
            <person name="Evtushenko L."/>
        </authorList>
    </citation>
    <scope>NUCLEOTIDE SEQUENCE</scope>
    <source>
        <strain evidence="9">VKM Ac-2007</strain>
    </source>
</reference>
<evidence type="ECO:0000256" key="2">
    <source>
        <dbReference type="ARBA" id="ARBA00009347"/>
    </source>
</evidence>
<keyword evidence="3" id="KW-0285">Flavoprotein</keyword>
<comment type="cofactor">
    <cofactor evidence="1">
        <name>FAD</name>
        <dbReference type="ChEBI" id="CHEBI:57692"/>
    </cofactor>
</comment>
<evidence type="ECO:0000259" key="7">
    <source>
        <dbReference type="Pfam" id="PF02770"/>
    </source>
</evidence>
<dbReference type="PANTHER" id="PTHR43292">
    <property type="entry name" value="ACYL-COA DEHYDROGENASE"/>
    <property type="match status" value="1"/>
</dbReference>
<dbReference type="EMBL" id="BSEV01000017">
    <property type="protein sequence ID" value="GLK12616.1"/>
    <property type="molecule type" value="Genomic_DNA"/>
</dbReference>
<accession>A0A9W6I5X8</accession>
<dbReference type="SUPFAM" id="SSF56645">
    <property type="entry name" value="Acyl-CoA dehydrogenase NM domain-like"/>
    <property type="match status" value="2"/>
</dbReference>
<dbReference type="InterPro" id="IPR009100">
    <property type="entry name" value="AcylCoA_DH/oxidase_NM_dom_sf"/>
</dbReference>